<evidence type="ECO:0000313" key="2">
    <source>
        <dbReference type="Proteomes" id="UP000188268"/>
    </source>
</evidence>
<dbReference type="AlphaFoldDB" id="A0A1R3H1W9"/>
<organism evidence="1 2">
    <name type="scientific">Corchorus capsularis</name>
    <name type="common">Jute</name>
    <dbReference type="NCBI Taxonomy" id="210143"/>
    <lineage>
        <taxon>Eukaryota</taxon>
        <taxon>Viridiplantae</taxon>
        <taxon>Streptophyta</taxon>
        <taxon>Embryophyta</taxon>
        <taxon>Tracheophyta</taxon>
        <taxon>Spermatophyta</taxon>
        <taxon>Magnoliopsida</taxon>
        <taxon>eudicotyledons</taxon>
        <taxon>Gunneridae</taxon>
        <taxon>Pentapetalae</taxon>
        <taxon>rosids</taxon>
        <taxon>malvids</taxon>
        <taxon>Malvales</taxon>
        <taxon>Malvaceae</taxon>
        <taxon>Grewioideae</taxon>
        <taxon>Apeibeae</taxon>
        <taxon>Corchorus</taxon>
    </lineage>
</organism>
<dbReference type="EMBL" id="AWWV01012814">
    <property type="protein sequence ID" value="OMO64368.1"/>
    <property type="molecule type" value="Genomic_DNA"/>
</dbReference>
<gene>
    <name evidence="1" type="ORF">CCACVL1_21821</name>
</gene>
<keyword evidence="2" id="KW-1185">Reference proteome</keyword>
<sequence length="51" mass="5975">MAQMPQLLVHGHPCLRTTFPAQARVFWVMLYMKLQWLQNLQKSDYLSALLG</sequence>
<dbReference type="Proteomes" id="UP000188268">
    <property type="component" value="Unassembled WGS sequence"/>
</dbReference>
<protein>
    <submittedName>
        <fullName evidence="1">Uncharacterized protein</fullName>
    </submittedName>
</protein>
<comment type="caution">
    <text evidence="1">The sequence shown here is derived from an EMBL/GenBank/DDBJ whole genome shotgun (WGS) entry which is preliminary data.</text>
</comment>
<dbReference type="Gramene" id="OMO64368">
    <property type="protein sequence ID" value="OMO64368"/>
    <property type="gene ID" value="CCACVL1_21821"/>
</dbReference>
<reference evidence="1 2" key="1">
    <citation type="submission" date="2013-09" db="EMBL/GenBank/DDBJ databases">
        <title>Corchorus capsularis genome sequencing.</title>
        <authorList>
            <person name="Alam M."/>
            <person name="Haque M.S."/>
            <person name="Islam M.S."/>
            <person name="Emdad E.M."/>
            <person name="Islam M.M."/>
            <person name="Ahmed B."/>
            <person name="Halim A."/>
            <person name="Hossen Q.M.M."/>
            <person name="Hossain M.Z."/>
            <person name="Ahmed R."/>
            <person name="Khan M.M."/>
            <person name="Islam R."/>
            <person name="Rashid M.M."/>
            <person name="Khan S.A."/>
            <person name="Rahman M.S."/>
            <person name="Alam M."/>
        </authorList>
    </citation>
    <scope>NUCLEOTIDE SEQUENCE [LARGE SCALE GENOMIC DNA]</scope>
    <source>
        <strain evidence="2">cv. CVL-1</strain>
        <tissue evidence="1">Whole seedling</tissue>
    </source>
</reference>
<proteinExistence type="predicted"/>
<evidence type="ECO:0000313" key="1">
    <source>
        <dbReference type="EMBL" id="OMO64368.1"/>
    </source>
</evidence>
<name>A0A1R3H1W9_COCAP</name>
<accession>A0A1R3H1W9</accession>